<evidence type="ECO:0000259" key="1">
    <source>
        <dbReference type="Pfam" id="PF13569"/>
    </source>
</evidence>
<evidence type="ECO:0000313" key="2">
    <source>
        <dbReference type="EMBL" id="GAA1663803.1"/>
    </source>
</evidence>
<dbReference type="InterPro" id="IPR025406">
    <property type="entry name" value="DUF4132"/>
</dbReference>
<reference evidence="3" key="1">
    <citation type="journal article" date="2019" name="Int. J. Syst. Evol. Microbiol.">
        <title>The Global Catalogue of Microorganisms (GCM) 10K type strain sequencing project: providing services to taxonomists for standard genome sequencing and annotation.</title>
        <authorList>
            <consortium name="The Broad Institute Genomics Platform"/>
            <consortium name="The Broad Institute Genome Sequencing Center for Infectious Disease"/>
            <person name="Wu L."/>
            <person name="Ma J."/>
        </authorList>
    </citation>
    <scope>NUCLEOTIDE SEQUENCE [LARGE SCALE GENOMIC DNA]</scope>
    <source>
        <strain evidence="3">JCM 16001</strain>
    </source>
</reference>
<keyword evidence="3" id="KW-1185">Reference proteome</keyword>
<dbReference type="Pfam" id="PF13569">
    <property type="entry name" value="DUF4132"/>
    <property type="match status" value="1"/>
</dbReference>
<organism evidence="2 3">
    <name type="scientific">Glycomyces endophyticus</name>
    <dbReference type="NCBI Taxonomy" id="480996"/>
    <lineage>
        <taxon>Bacteria</taxon>
        <taxon>Bacillati</taxon>
        <taxon>Actinomycetota</taxon>
        <taxon>Actinomycetes</taxon>
        <taxon>Glycomycetales</taxon>
        <taxon>Glycomycetaceae</taxon>
        <taxon>Glycomyces</taxon>
    </lineage>
</organism>
<sequence>MILPTGWASRALSRRGRRAGKPVVLAEDAAEKLRRKIEDRVEKIRLALALKENAEFADAAEAFIAGKADPLGAAVLGALMCDIHSRHNKSWLRPEFDAWAGLHGRPFAVAAAVVRLSIRHDSHGGNGYEFRVLIENDLHYNSPIMHEHDQGAVAEIRSVVADLSDEDYAEAVALTGPLRDTPIRRVAAAVVLPDETAWVDETMPEYAQMRSYGWTDRLFLHSLSTTEQIEAAGIDALNEYYTDTGTVAALLANLGPGALPILTSPFAQSQHLPIDFKKLLYRGIAAIPTDDAMTYLLKQLGEAHVFESAADAVQRFPQRALRLLLKLAATATGDARFRLVAVGGLIPEAERDRLGEADREALETLLAGSGRAPDADTADLPALLTAPPWTVKRAKRTPVVIDGLEAPGGVRLHWAPGEQEEWSGLSHSWDMDDDSYWKELEDPAVTLDTFDWRIESFLAYGDPEKARRFLGQWIEHGYSGYEYTVLRILSRFGEPVVERALASAENDHTFQRLPGPILSTRAARLAAERLDRLKSARASAAKWFERHGLDAVPHLVPDALGADKQRRRYAETALLHLSLRHGADAVAARAESFGPEAAAATADLLAGDPLEPRGVKVPKPGAWASPALLPQVLLKGGDRALPAESVPHLLTVIALAGPEYPYPGLDVVAETCDRASLTRFARALFQLWISVGSPPKDSWALTQLGHFAEDETVWMLAPLIREWPGQSQHKRAVAGLGVLGAIGSEEALRAIQVIADRVKFKALKEEANRQIAHIAAELGLTREQLADRLVPDFGLGEAAALVLDYGPRTFTVGFDEALKPFVTDEAGKPRKVLPKPGAKDDPDLAGAAYQRFTALKKELRAVASDQIVRLEAAMTSTRTWTVPEFRRFFVEHALTRHLARRLVWTAEAGEERFGFRIAEDGSFSDVEEETFDLPEDAAIRVAHPVHLGDQVGAWAEILADYEILQPFDQLDRPVMAFTEEELAFGRLTRFEGAKVEAGRVLGMVKRGWRRASPEDGGVEPGIAFPLPGGGFVTVSLDPGIYVGAIGETPEQTVQAVRLADHERYWWSDKDDADRKLPKDIDAVAAAEVLGSLARLTGRA</sequence>
<comment type="caution">
    <text evidence="2">The sequence shown here is derived from an EMBL/GenBank/DDBJ whole genome shotgun (WGS) entry which is preliminary data.</text>
</comment>
<accession>A0ABP4RZF2</accession>
<dbReference type="EMBL" id="BAAAQF010000004">
    <property type="protein sequence ID" value="GAA1663803.1"/>
    <property type="molecule type" value="Genomic_DNA"/>
</dbReference>
<dbReference type="RefSeq" id="WP_344481665.1">
    <property type="nucleotide sequence ID" value="NZ_BAAAQF010000004.1"/>
</dbReference>
<name>A0ABP4RZF2_9ACTN</name>
<feature type="domain" description="DUF4132" evidence="1">
    <location>
        <begin position="827"/>
        <end position="1008"/>
    </location>
</feature>
<gene>
    <name evidence="2" type="ORF">GCM10009830_06550</name>
</gene>
<dbReference type="Proteomes" id="UP001499851">
    <property type="component" value="Unassembled WGS sequence"/>
</dbReference>
<proteinExistence type="predicted"/>
<protein>
    <recommendedName>
        <fullName evidence="1">DUF4132 domain-containing protein</fullName>
    </recommendedName>
</protein>
<evidence type="ECO:0000313" key="3">
    <source>
        <dbReference type="Proteomes" id="UP001499851"/>
    </source>
</evidence>